<dbReference type="GO" id="GO:0005737">
    <property type="term" value="C:cytoplasm"/>
    <property type="evidence" value="ECO:0007669"/>
    <property type="project" value="TreeGrafter"/>
</dbReference>
<evidence type="ECO:0000256" key="3">
    <source>
        <dbReference type="ARBA" id="ARBA00022777"/>
    </source>
</evidence>
<comment type="caution">
    <text evidence="5">The sequence shown here is derived from an EMBL/GenBank/DDBJ whole genome shotgun (WGS) entry which is preliminary data.</text>
</comment>
<dbReference type="PANTHER" id="PTHR11042:SF91">
    <property type="entry name" value="EUKARYOTIC TRANSLATION INITIATION FACTOR 2-ALPHA KINASE"/>
    <property type="match status" value="1"/>
</dbReference>
<organism evidence="5 6">
    <name type="scientific">Pristionchus entomophagus</name>
    <dbReference type="NCBI Taxonomy" id="358040"/>
    <lineage>
        <taxon>Eukaryota</taxon>
        <taxon>Metazoa</taxon>
        <taxon>Ecdysozoa</taxon>
        <taxon>Nematoda</taxon>
        <taxon>Chromadorea</taxon>
        <taxon>Rhabditida</taxon>
        <taxon>Rhabditina</taxon>
        <taxon>Diplogasteromorpha</taxon>
        <taxon>Diplogasteroidea</taxon>
        <taxon>Neodiplogasteridae</taxon>
        <taxon>Pristionchus</taxon>
    </lineage>
</organism>
<evidence type="ECO:0000313" key="5">
    <source>
        <dbReference type="EMBL" id="GMS86407.1"/>
    </source>
</evidence>
<keyword evidence="4" id="KW-0067">ATP-binding</keyword>
<gene>
    <name evidence="5" type="ORF">PENTCL1PPCAC_8582</name>
</gene>
<feature type="non-terminal residue" evidence="5">
    <location>
        <position position="98"/>
    </location>
</feature>
<dbReference type="AlphaFoldDB" id="A0AAV5SUD7"/>
<dbReference type="GO" id="GO:0004694">
    <property type="term" value="F:eukaryotic translation initiation factor 2alpha kinase activity"/>
    <property type="evidence" value="ECO:0007669"/>
    <property type="project" value="TreeGrafter"/>
</dbReference>
<evidence type="ECO:0000256" key="2">
    <source>
        <dbReference type="ARBA" id="ARBA00022741"/>
    </source>
</evidence>
<evidence type="ECO:0000313" key="6">
    <source>
        <dbReference type="Proteomes" id="UP001432027"/>
    </source>
</evidence>
<keyword evidence="6" id="KW-1185">Reference proteome</keyword>
<dbReference type="Proteomes" id="UP001432027">
    <property type="component" value="Unassembled WGS sequence"/>
</dbReference>
<dbReference type="SUPFAM" id="SSF56112">
    <property type="entry name" value="Protein kinase-like (PK-like)"/>
    <property type="match status" value="1"/>
</dbReference>
<dbReference type="InterPro" id="IPR011009">
    <property type="entry name" value="Kinase-like_dom_sf"/>
</dbReference>
<evidence type="ECO:0008006" key="7">
    <source>
        <dbReference type="Google" id="ProtNLM"/>
    </source>
</evidence>
<proteinExistence type="predicted"/>
<accession>A0AAV5SUD7</accession>
<dbReference type="EMBL" id="BTSX01000002">
    <property type="protein sequence ID" value="GMS86407.1"/>
    <property type="molecule type" value="Genomic_DNA"/>
</dbReference>
<reference evidence="5" key="1">
    <citation type="submission" date="2023-10" db="EMBL/GenBank/DDBJ databases">
        <title>Genome assembly of Pristionchus species.</title>
        <authorList>
            <person name="Yoshida K."/>
            <person name="Sommer R.J."/>
        </authorList>
    </citation>
    <scope>NUCLEOTIDE SEQUENCE</scope>
    <source>
        <strain evidence="5">RS0144</strain>
    </source>
</reference>
<evidence type="ECO:0000256" key="1">
    <source>
        <dbReference type="ARBA" id="ARBA00022679"/>
    </source>
</evidence>
<sequence length="98" mass="11670">MALKEVRAMAQLDHAHIVGYRGTWIEKPPDGWQHDADVEMLKKIQPARKYLMNFRDECVFIYIQMQLCNYSLSEWLKENTLPSSRNLTRLKGWFKQIV</sequence>
<keyword evidence="1" id="KW-0808">Transferase</keyword>
<dbReference type="GO" id="GO:0005634">
    <property type="term" value="C:nucleus"/>
    <property type="evidence" value="ECO:0007669"/>
    <property type="project" value="TreeGrafter"/>
</dbReference>
<evidence type="ECO:0000256" key="4">
    <source>
        <dbReference type="ARBA" id="ARBA00022840"/>
    </source>
</evidence>
<dbReference type="InterPro" id="IPR050339">
    <property type="entry name" value="CC_SR_Kinase"/>
</dbReference>
<keyword evidence="3" id="KW-0418">Kinase</keyword>
<dbReference type="Gene3D" id="3.30.200.20">
    <property type="entry name" value="Phosphorylase Kinase, domain 1"/>
    <property type="match status" value="1"/>
</dbReference>
<dbReference type="PANTHER" id="PTHR11042">
    <property type="entry name" value="EUKARYOTIC TRANSLATION INITIATION FACTOR 2-ALPHA KINASE EIF2-ALPHA KINASE -RELATED"/>
    <property type="match status" value="1"/>
</dbReference>
<protein>
    <recommendedName>
        <fullName evidence="7">Protein kinase domain-containing protein</fullName>
    </recommendedName>
</protein>
<dbReference type="GO" id="GO:0005524">
    <property type="term" value="F:ATP binding"/>
    <property type="evidence" value="ECO:0007669"/>
    <property type="project" value="UniProtKB-KW"/>
</dbReference>
<name>A0AAV5SUD7_9BILA</name>
<keyword evidence="2" id="KW-0547">Nucleotide-binding</keyword>